<feature type="compositionally biased region" description="Basic and acidic residues" evidence="7">
    <location>
        <begin position="771"/>
        <end position="783"/>
    </location>
</feature>
<dbReference type="SUPFAM" id="SSF54001">
    <property type="entry name" value="Cysteine proteinases"/>
    <property type="match status" value="1"/>
</dbReference>
<evidence type="ECO:0000256" key="4">
    <source>
        <dbReference type="ARBA" id="ARBA00022801"/>
    </source>
</evidence>
<organism evidence="9 10">
    <name type="scientific">Brassica cretica</name>
    <name type="common">Mustard</name>
    <dbReference type="NCBI Taxonomy" id="69181"/>
    <lineage>
        <taxon>Eukaryota</taxon>
        <taxon>Viridiplantae</taxon>
        <taxon>Streptophyta</taxon>
        <taxon>Embryophyta</taxon>
        <taxon>Tracheophyta</taxon>
        <taxon>Spermatophyta</taxon>
        <taxon>Magnoliopsida</taxon>
        <taxon>eudicotyledons</taxon>
        <taxon>Gunneridae</taxon>
        <taxon>Pentapetalae</taxon>
        <taxon>rosids</taxon>
        <taxon>malvids</taxon>
        <taxon>Brassicales</taxon>
        <taxon>Brassicaceae</taxon>
        <taxon>Brassiceae</taxon>
        <taxon>Brassica</taxon>
    </lineage>
</organism>
<feature type="region of interest" description="Disordered" evidence="7">
    <location>
        <begin position="677"/>
        <end position="716"/>
    </location>
</feature>
<dbReference type="EMBL" id="QGKW02000007">
    <property type="protein sequence ID" value="KAF2619273.1"/>
    <property type="molecule type" value="Genomic_DNA"/>
</dbReference>
<dbReference type="Gene3D" id="1.10.418.20">
    <property type="match status" value="1"/>
</dbReference>
<keyword evidence="2" id="KW-0645">Protease</keyword>
<name>A0A8S9MQA3_BRACR</name>
<evidence type="ECO:0000259" key="8">
    <source>
        <dbReference type="PROSITE" id="PS50600"/>
    </source>
</evidence>
<dbReference type="FunFam" id="3.30.310.130:FF:000006">
    <property type="entry name" value="Probable ubiquitin-like-specific protease 2B"/>
    <property type="match status" value="1"/>
</dbReference>
<dbReference type="PANTHER" id="PTHR47764">
    <property type="entry name" value="UBIQUITIN-LIKE-SPECIFIC PROTEASE 2B-RELATED"/>
    <property type="match status" value="1"/>
</dbReference>
<dbReference type="InterPro" id="IPR003653">
    <property type="entry name" value="Peptidase_C48_C"/>
</dbReference>
<accession>A0A8S9MQA3</accession>
<evidence type="ECO:0000256" key="7">
    <source>
        <dbReference type="SAM" id="MobiDB-lite"/>
    </source>
</evidence>
<dbReference type="GO" id="GO:0008234">
    <property type="term" value="F:cysteine-type peptidase activity"/>
    <property type="evidence" value="ECO:0007669"/>
    <property type="project" value="UniProtKB-KW"/>
</dbReference>
<evidence type="ECO:0000256" key="3">
    <source>
        <dbReference type="ARBA" id="ARBA00022786"/>
    </source>
</evidence>
<dbReference type="GO" id="GO:0006508">
    <property type="term" value="P:proteolysis"/>
    <property type="evidence" value="ECO:0007669"/>
    <property type="project" value="UniProtKB-KW"/>
</dbReference>
<evidence type="ECO:0000256" key="1">
    <source>
        <dbReference type="ARBA" id="ARBA00005234"/>
    </source>
</evidence>
<dbReference type="Pfam" id="PF25352">
    <property type="entry name" value="PH_ULP"/>
    <property type="match status" value="1"/>
</dbReference>
<keyword evidence="3" id="KW-0833">Ubl conjugation pathway</keyword>
<dbReference type="InterPro" id="IPR038765">
    <property type="entry name" value="Papain-like_cys_pep_sf"/>
</dbReference>
<evidence type="ECO:0000313" key="9">
    <source>
        <dbReference type="EMBL" id="KAF2619273.1"/>
    </source>
</evidence>
<dbReference type="Proteomes" id="UP000712281">
    <property type="component" value="Unassembled WGS sequence"/>
</dbReference>
<dbReference type="Gene3D" id="3.30.310.130">
    <property type="entry name" value="Ubiquitin-related"/>
    <property type="match status" value="1"/>
</dbReference>
<comment type="function">
    <text evidence="6">Protease that catalyzes two essential functions in the SUMO pathway: processing of full-length SUMOs to their mature forms and deconjugation of SUMO from targeted proteins.</text>
</comment>
<evidence type="ECO:0000256" key="6">
    <source>
        <dbReference type="ARBA" id="ARBA00057729"/>
    </source>
</evidence>
<feature type="domain" description="Ubiquitin-like protease family profile" evidence="8">
    <location>
        <begin position="223"/>
        <end position="417"/>
    </location>
</feature>
<keyword evidence="4" id="KW-0378">Hydrolase</keyword>
<feature type="region of interest" description="Disordered" evidence="7">
    <location>
        <begin position="753"/>
        <end position="845"/>
    </location>
</feature>
<dbReference type="PANTHER" id="PTHR47764:SF2">
    <property type="entry name" value="UBIQUITIN-LIKE PROTEASE FAMILY PROFILE DOMAIN-CONTAINING PROTEIN"/>
    <property type="match status" value="1"/>
</dbReference>
<evidence type="ECO:0000256" key="5">
    <source>
        <dbReference type="ARBA" id="ARBA00022807"/>
    </source>
</evidence>
<dbReference type="InterPro" id="IPR057375">
    <property type="entry name" value="ULP2A/B_PH"/>
</dbReference>
<evidence type="ECO:0000256" key="2">
    <source>
        <dbReference type="ARBA" id="ARBA00022670"/>
    </source>
</evidence>
<sequence>MSLNVEEDRNDMMSAIDESLSDQSALSEASDSEGDEDWMAEHCFDGMEKIDRNTAVIMIPEYVVLKDMPCTASLVIFSCNGIKIKSYPDNSEEGPFCCEFGVEDIVSIQYNWYQNVGVIILRIRVLLKDEKCHEDRQHSTGMLTYSVIVYIEELKFAVKDHNWPEKQQQINSLHVKYPAVWSADLDEDVEVSGDNLHQRKRYFPRFDEPFEDVVYPKGDPDAVSVCKRDVELLQPETFVNDTIIDFYINYLKNQIQAEERQRFHFFNSFFFRKLADLDKDPSSIADGKAAFLRVRKWTRKVDMFGKDYIFVPVNFSLHWSLIIICHPGEVANCTDLDLVDSPKVPCILHMDSIKGSHAGLKNLVQSYLCEEWKERHKETSDDISSRFMNLRFVSLELPQQENSFDCGLFLLHYLELFLAEAPQNFSPFKIYNASNFLYLNWFPPAEASLKRTLIEKLIFELLENRSREVINEQDQSCESPVPVNNNTGIEVLSGRCTPLIDFNGNMTQTQEEQGIEMTLLERSSMRNMQAVNDSGMVLRDLFDAGANNTGSLLGQLQQTLEEPSSFYHLSNNSLATEQVEMESGEQFMCLNSGEGANFQRITGTASPRASAFSSLNLSMMPVQKEGVADSLSNDSEDIGIIEDIPMENINEGETGESPSRETVSLFSATLGAITDHNTENEELPSTPAEPVVASSQDGREEEKQLENDVGIEEKTSEDLKMGDKTSCDLGIEDKTSEDLVIEDKTGEDLVIKDKTNEAPGIGDKTSEALGIEDKNNAIEDKTSEVPGIVDKISKDLGIEEKTSEDVGDGYDQKEKEPMEEEEEEKRAAKRPRLSSTGELEEMEIN</sequence>
<reference evidence="9" key="1">
    <citation type="submission" date="2019-12" db="EMBL/GenBank/DDBJ databases">
        <title>Genome sequencing and annotation of Brassica cretica.</title>
        <authorList>
            <person name="Studholme D.J."/>
            <person name="Sarris P.F."/>
        </authorList>
    </citation>
    <scope>NUCLEOTIDE SEQUENCE</scope>
    <source>
        <strain evidence="9">PFS-001/15</strain>
        <tissue evidence="9">Leaf</tissue>
    </source>
</reference>
<dbReference type="PROSITE" id="PS50600">
    <property type="entry name" value="ULP_PROTEASE"/>
    <property type="match status" value="1"/>
</dbReference>
<feature type="compositionally biased region" description="Basic and acidic residues" evidence="7">
    <location>
        <begin position="791"/>
        <end position="816"/>
    </location>
</feature>
<proteinExistence type="inferred from homology"/>
<dbReference type="AlphaFoldDB" id="A0A8S9MQA3"/>
<comment type="caution">
    <text evidence="9">The sequence shown here is derived from an EMBL/GenBank/DDBJ whole genome shotgun (WGS) entry which is preliminary data.</text>
</comment>
<evidence type="ECO:0000313" key="10">
    <source>
        <dbReference type="Proteomes" id="UP000712281"/>
    </source>
</evidence>
<protein>
    <recommendedName>
        <fullName evidence="8">Ubiquitin-like protease family profile domain-containing protein</fullName>
    </recommendedName>
</protein>
<gene>
    <name evidence="9" type="ORF">F2Q68_00040571</name>
</gene>
<feature type="compositionally biased region" description="Basic and acidic residues" evidence="7">
    <location>
        <begin position="697"/>
        <end position="716"/>
    </location>
</feature>
<comment type="similarity">
    <text evidence="1">Belongs to the peptidase C48 family.</text>
</comment>
<keyword evidence="5" id="KW-0788">Thiol protease</keyword>
<dbReference type="Pfam" id="PF02902">
    <property type="entry name" value="Peptidase_C48"/>
    <property type="match status" value="1"/>
</dbReference>